<feature type="transmembrane region" description="Helical" evidence="1">
    <location>
        <begin position="44"/>
        <end position="65"/>
    </location>
</feature>
<evidence type="ECO:0000313" key="3">
    <source>
        <dbReference type="Proteomes" id="UP001171111"/>
    </source>
</evidence>
<protein>
    <submittedName>
        <fullName evidence="2">Uncharacterized protein</fullName>
    </submittedName>
</protein>
<organism evidence="2 3">
    <name type="scientific">Campylobacter magnus</name>
    <dbReference type="NCBI Taxonomy" id="3026462"/>
    <lineage>
        <taxon>Bacteria</taxon>
        <taxon>Pseudomonadati</taxon>
        <taxon>Campylobacterota</taxon>
        <taxon>Epsilonproteobacteria</taxon>
        <taxon>Campylobacterales</taxon>
        <taxon>Campylobacteraceae</taxon>
        <taxon>Campylobacter</taxon>
    </lineage>
</organism>
<keyword evidence="1" id="KW-0812">Transmembrane</keyword>
<sequence length="135" mass="15126">MNETISFNLEFHSLCVLGLGVMMIAHLFLVYAGDTSKFAYLKRLMLFLPAYYGMLAFIIFSGILALAFNHFALNLSVVAMIIASILLIISGAKGFKALKKVRIFKDFSAFKLFMSKKIIFELVLLVAVWLLAKGF</sequence>
<keyword evidence="1" id="KW-0472">Membrane</keyword>
<dbReference type="EMBL" id="JAULJQ010000002">
    <property type="protein sequence ID" value="MDO2408843.1"/>
    <property type="molecule type" value="Genomic_DNA"/>
</dbReference>
<feature type="transmembrane region" description="Helical" evidence="1">
    <location>
        <begin position="71"/>
        <end position="92"/>
    </location>
</feature>
<evidence type="ECO:0000313" key="2">
    <source>
        <dbReference type="EMBL" id="MDO2408843.1"/>
    </source>
</evidence>
<evidence type="ECO:0000256" key="1">
    <source>
        <dbReference type="SAM" id="Phobius"/>
    </source>
</evidence>
<comment type="caution">
    <text evidence="2">The sequence shown here is derived from an EMBL/GenBank/DDBJ whole genome shotgun (WGS) entry which is preliminary data.</text>
</comment>
<proteinExistence type="predicted"/>
<gene>
    <name evidence="2" type="ORF">Q2362_01855</name>
</gene>
<accession>A0ABT8T5V0</accession>
<dbReference type="RefSeq" id="WP_302243589.1">
    <property type="nucleotide sequence ID" value="NZ_JAULJQ010000002.1"/>
</dbReference>
<keyword evidence="3" id="KW-1185">Reference proteome</keyword>
<reference evidence="2 3" key="1">
    <citation type="submission" date="2023-06" db="EMBL/GenBank/DDBJ databases">
        <title>Campylobacter magnum sp. nov., isolated from cecal contents of domestic pigs (Sus scrofa domesticus).</title>
        <authorList>
            <person name="Papic B."/>
            <person name="Gruntar I."/>
        </authorList>
    </citation>
    <scope>NUCLEOTIDE SEQUENCE [LARGE SCALE GENOMIC DNA]</scope>
    <source>
        <strain evidence="3">34484-21</strain>
    </source>
</reference>
<feature type="transmembrane region" description="Helical" evidence="1">
    <location>
        <begin position="113"/>
        <end position="132"/>
    </location>
</feature>
<dbReference type="Proteomes" id="UP001171111">
    <property type="component" value="Unassembled WGS sequence"/>
</dbReference>
<keyword evidence="1" id="KW-1133">Transmembrane helix</keyword>
<feature type="transmembrane region" description="Helical" evidence="1">
    <location>
        <begin position="12"/>
        <end position="32"/>
    </location>
</feature>
<name>A0ABT8T5V0_9BACT</name>